<dbReference type="EMBL" id="KK914301">
    <property type="protein sequence ID" value="KDP42381.1"/>
    <property type="molecule type" value="Genomic_DNA"/>
</dbReference>
<sequence>MIQEQKSKARILQSLLAAEDAKEAERKMLEMSKRTEMKEKAVPETEDAPGAEEVVQTIKDSCDECIEPLLNLT</sequence>
<keyword evidence="3" id="KW-1185">Reference proteome</keyword>
<dbReference type="AlphaFoldDB" id="A0A067L1P0"/>
<evidence type="ECO:0000313" key="3">
    <source>
        <dbReference type="Proteomes" id="UP000027138"/>
    </source>
</evidence>
<reference evidence="2 3" key="1">
    <citation type="journal article" date="2014" name="PLoS ONE">
        <title>Global Analysis of Gene Expression Profiles in Physic Nut (Jatropha curcas L.) Seedlings Exposed to Salt Stress.</title>
        <authorList>
            <person name="Zhang L."/>
            <person name="Zhang C."/>
            <person name="Wu P."/>
            <person name="Chen Y."/>
            <person name="Li M."/>
            <person name="Jiang H."/>
            <person name="Wu G."/>
        </authorList>
    </citation>
    <scope>NUCLEOTIDE SEQUENCE [LARGE SCALE GENOMIC DNA]</scope>
    <source>
        <strain evidence="3">cv. GZQX0401</strain>
        <tissue evidence="2">Young leaves</tissue>
    </source>
</reference>
<accession>A0A067L1P0</accession>
<gene>
    <name evidence="2" type="ORF">JCGZ_02842</name>
</gene>
<feature type="region of interest" description="Disordered" evidence="1">
    <location>
        <begin position="30"/>
        <end position="52"/>
    </location>
</feature>
<evidence type="ECO:0000313" key="2">
    <source>
        <dbReference type="EMBL" id="KDP42381.1"/>
    </source>
</evidence>
<feature type="compositionally biased region" description="Basic and acidic residues" evidence="1">
    <location>
        <begin position="30"/>
        <end position="43"/>
    </location>
</feature>
<evidence type="ECO:0000256" key="1">
    <source>
        <dbReference type="SAM" id="MobiDB-lite"/>
    </source>
</evidence>
<protein>
    <submittedName>
        <fullName evidence="2">Uncharacterized protein</fullName>
    </submittedName>
</protein>
<organism evidence="2 3">
    <name type="scientific">Jatropha curcas</name>
    <name type="common">Barbados nut</name>
    <dbReference type="NCBI Taxonomy" id="180498"/>
    <lineage>
        <taxon>Eukaryota</taxon>
        <taxon>Viridiplantae</taxon>
        <taxon>Streptophyta</taxon>
        <taxon>Embryophyta</taxon>
        <taxon>Tracheophyta</taxon>
        <taxon>Spermatophyta</taxon>
        <taxon>Magnoliopsida</taxon>
        <taxon>eudicotyledons</taxon>
        <taxon>Gunneridae</taxon>
        <taxon>Pentapetalae</taxon>
        <taxon>rosids</taxon>
        <taxon>fabids</taxon>
        <taxon>Malpighiales</taxon>
        <taxon>Euphorbiaceae</taxon>
        <taxon>Crotonoideae</taxon>
        <taxon>Jatropheae</taxon>
        <taxon>Jatropha</taxon>
    </lineage>
</organism>
<proteinExistence type="predicted"/>
<dbReference type="Proteomes" id="UP000027138">
    <property type="component" value="Unassembled WGS sequence"/>
</dbReference>
<name>A0A067L1P0_JATCU</name>